<dbReference type="HOGENOM" id="CLU_3075520_0_0_2"/>
<dbReference type="InterPro" id="IPR007159">
    <property type="entry name" value="SpoVT-AbrB_dom"/>
</dbReference>
<dbReference type="SMART" id="SM00966">
    <property type="entry name" value="SpoVT_AbrB"/>
    <property type="match status" value="1"/>
</dbReference>
<organism>
    <name type="scientific">Saccharolobus islandicus LAL14/1</name>
    <dbReference type="NCBI Taxonomy" id="1241935"/>
    <lineage>
        <taxon>Archaea</taxon>
        <taxon>Thermoproteota</taxon>
        <taxon>Thermoprotei</taxon>
        <taxon>Sulfolobales</taxon>
        <taxon>Sulfolobaceae</taxon>
        <taxon>Saccharolobus</taxon>
    </lineage>
</organism>
<dbReference type="PANTHER" id="PTHR34860:SF6">
    <property type="entry name" value="REPRESSOR-LIKE PROTEIN SSO7C3"/>
    <property type="match status" value="1"/>
</dbReference>
<dbReference type="InterPro" id="IPR052975">
    <property type="entry name" value="Repressor-like_regulatory"/>
</dbReference>
<accession>M9UB99</accession>
<protein>
    <submittedName>
        <fullName evidence="2">HEPN domain-containing protein</fullName>
    </submittedName>
</protein>
<dbReference type="Gene3D" id="2.10.260.10">
    <property type="match status" value="1"/>
</dbReference>
<evidence type="ECO:0000313" key="3">
    <source>
        <dbReference type="Proteomes" id="UP000013006"/>
    </source>
</evidence>
<evidence type="ECO:0000313" key="2">
    <source>
        <dbReference type="EMBL" id="AGJ63368.1"/>
    </source>
</evidence>
<dbReference type="EMBL" id="CP003928">
    <property type="protein sequence ID" value="AGJ63368.1"/>
    <property type="molecule type" value="Genomic_DNA"/>
</dbReference>
<dbReference type="NCBIfam" id="TIGR01439">
    <property type="entry name" value="lp_hng_hel_AbrB"/>
    <property type="match status" value="1"/>
</dbReference>
<reference evidence="2 3" key="1">
    <citation type="journal article" date="2013" name="Open Biol.">
        <title>Genomics and genetics of Sulfolobus islandicus LAL14/1, a model hyperthermophilic archaeon.</title>
        <authorList>
            <person name="Jaubert C."/>
            <person name="Danioux C."/>
            <person name="Oberto J."/>
            <person name="Cortez D."/>
            <person name="Bize A."/>
            <person name="Krupovic M."/>
            <person name="She Q."/>
            <person name="Forterre P."/>
            <person name="Prangishvili D."/>
            <person name="Sezonov G."/>
        </authorList>
    </citation>
    <scope>NUCLEOTIDE SEQUENCE [LARGE SCALE GENOMIC DNA]</scope>
    <source>
        <strain evidence="2">LAL14/1</strain>
    </source>
</reference>
<dbReference type="PANTHER" id="PTHR34860">
    <property type="entry name" value="REPRESSOR-LIKE PROTEIN SSO7C3"/>
    <property type="match status" value="1"/>
</dbReference>
<evidence type="ECO:0000259" key="1">
    <source>
        <dbReference type="PROSITE" id="PS51740"/>
    </source>
</evidence>
<dbReference type="SUPFAM" id="SSF89447">
    <property type="entry name" value="AbrB/MazE/MraZ-like"/>
    <property type="match status" value="1"/>
</dbReference>
<dbReference type="Pfam" id="PF04014">
    <property type="entry name" value="MazE_antitoxin"/>
    <property type="match status" value="1"/>
</dbReference>
<dbReference type="InterPro" id="IPR037914">
    <property type="entry name" value="SpoVT-AbrB_sf"/>
</dbReference>
<dbReference type="AlphaFoldDB" id="M9UB99"/>
<dbReference type="KEGG" id="sic:SiL_1923"/>
<dbReference type="Proteomes" id="UP000013006">
    <property type="component" value="Chromosome"/>
</dbReference>
<sequence>MVNRMAVEEIVKVSRNYQVTIPAKVRQKFQIKEGDLVKVTYDESEGVVKIQLLKEPWK</sequence>
<feature type="domain" description="SpoVT-AbrB" evidence="1">
    <location>
        <begin position="8"/>
        <end position="55"/>
    </location>
</feature>
<name>M9UB99_SACIS</name>
<dbReference type="PROSITE" id="PS51740">
    <property type="entry name" value="SPOVT_ABRB"/>
    <property type="match status" value="1"/>
</dbReference>
<proteinExistence type="predicted"/>
<gene>
    <name evidence="2" type="ORF">SiL_1923</name>
</gene>
<dbReference type="GO" id="GO:0003677">
    <property type="term" value="F:DNA binding"/>
    <property type="evidence" value="ECO:0007669"/>
    <property type="project" value="InterPro"/>
</dbReference>